<reference evidence="1 2" key="1">
    <citation type="journal article" date="2013" name="Curr. Biol.">
        <title>The Genome of the Foraminiferan Reticulomyxa filosa.</title>
        <authorList>
            <person name="Glockner G."/>
            <person name="Hulsmann N."/>
            <person name="Schleicher M."/>
            <person name="Noegel A.A."/>
            <person name="Eichinger L."/>
            <person name="Gallinger C."/>
            <person name="Pawlowski J."/>
            <person name="Sierra R."/>
            <person name="Euteneuer U."/>
            <person name="Pillet L."/>
            <person name="Moustafa A."/>
            <person name="Platzer M."/>
            <person name="Groth M."/>
            <person name="Szafranski K."/>
            <person name="Schliwa M."/>
        </authorList>
    </citation>
    <scope>NUCLEOTIDE SEQUENCE [LARGE SCALE GENOMIC DNA]</scope>
</reference>
<proteinExistence type="predicted"/>
<evidence type="ECO:0000313" key="2">
    <source>
        <dbReference type="Proteomes" id="UP000023152"/>
    </source>
</evidence>
<evidence type="ECO:0000313" key="1">
    <source>
        <dbReference type="EMBL" id="ETO34862.1"/>
    </source>
</evidence>
<dbReference type="Proteomes" id="UP000023152">
    <property type="component" value="Unassembled WGS sequence"/>
</dbReference>
<comment type="caution">
    <text evidence="1">The sequence shown here is derived from an EMBL/GenBank/DDBJ whole genome shotgun (WGS) entry which is preliminary data.</text>
</comment>
<name>X6PB60_RETFI</name>
<gene>
    <name evidence="1" type="ORF">RFI_02225</name>
</gene>
<dbReference type="EMBL" id="ASPP01002219">
    <property type="protein sequence ID" value="ETO34862.1"/>
    <property type="molecule type" value="Genomic_DNA"/>
</dbReference>
<feature type="non-terminal residue" evidence="1">
    <location>
        <position position="1"/>
    </location>
</feature>
<organism evidence="1 2">
    <name type="scientific">Reticulomyxa filosa</name>
    <dbReference type="NCBI Taxonomy" id="46433"/>
    <lineage>
        <taxon>Eukaryota</taxon>
        <taxon>Sar</taxon>
        <taxon>Rhizaria</taxon>
        <taxon>Retaria</taxon>
        <taxon>Foraminifera</taxon>
        <taxon>Monothalamids</taxon>
        <taxon>Reticulomyxidae</taxon>
        <taxon>Reticulomyxa</taxon>
    </lineage>
</organism>
<keyword evidence="2" id="KW-1185">Reference proteome</keyword>
<accession>X6PB60</accession>
<dbReference type="AlphaFoldDB" id="X6PB60"/>
<protein>
    <submittedName>
        <fullName evidence="1">Uncharacterized protein</fullName>
    </submittedName>
</protein>
<sequence length="186" mass="22249">FHETVQYQELDKIAKNFNENIETKRSPKCSVSSSSYVAEQKQKRAQKIANTETNRCILLKNVSARETLQEMEYDMENDLKACHHKSDIFEHKKCKKGMQELLWTQFSQRLRQEKKVQILWTNESRFRMIAITKEMQREGDVFCAKTIRRLHFMSYHPENNVKDWIIFQNNINGFDSKAQLLEQNLR</sequence>